<keyword evidence="3 6" id="KW-0812">Transmembrane</keyword>
<reference evidence="7" key="2">
    <citation type="submission" date="2020-09" db="EMBL/GenBank/DDBJ databases">
        <authorList>
            <person name="Sun Q."/>
            <person name="Zhou Y."/>
        </authorList>
    </citation>
    <scope>NUCLEOTIDE SEQUENCE</scope>
    <source>
        <strain evidence="7">CGMCC 1.12698</strain>
    </source>
</reference>
<keyword evidence="8" id="KW-1185">Reference proteome</keyword>
<evidence type="ECO:0000256" key="4">
    <source>
        <dbReference type="ARBA" id="ARBA00022989"/>
    </source>
</evidence>
<feature type="transmembrane region" description="Helical" evidence="6">
    <location>
        <begin position="162"/>
        <end position="180"/>
    </location>
</feature>
<dbReference type="GO" id="GO:0016020">
    <property type="term" value="C:membrane"/>
    <property type="evidence" value="ECO:0007669"/>
    <property type="project" value="UniProtKB-SubCell"/>
</dbReference>
<dbReference type="Pfam" id="PF01594">
    <property type="entry name" value="AI-2E_transport"/>
    <property type="match status" value="1"/>
</dbReference>
<dbReference type="AlphaFoldDB" id="A0A917AUY0"/>
<comment type="subcellular location">
    <subcellularLocation>
        <location evidence="1">Membrane</location>
        <topology evidence="1">Multi-pass membrane protein</topology>
    </subcellularLocation>
</comment>
<feature type="transmembrane region" description="Helical" evidence="6">
    <location>
        <begin position="313"/>
        <end position="344"/>
    </location>
</feature>
<feature type="transmembrane region" description="Helical" evidence="6">
    <location>
        <begin position="221"/>
        <end position="238"/>
    </location>
</feature>
<feature type="transmembrane region" description="Helical" evidence="6">
    <location>
        <begin position="39"/>
        <end position="61"/>
    </location>
</feature>
<keyword evidence="4 6" id="KW-1133">Transmembrane helix</keyword>
<feature type="transmembrane region" description="Helical" evidence="6">
    <location>
        <begin position="244"/>
        <end position="263"/>
    </location>
</feature>
<dbReference type="PANTHER" id="PTHR21716:SF15">
    <property type="entry name" value="TRANSPORT PROTEIN YRRI-RELATED"/>
    <property type="match status" value="1"/>
</dbReference>
<evidence type="ECO:0000256" key="3">
    <source>
        <dbReference type="ARBA" id="ARBA00022692"/>
    </source>
</evidence>
<sequence>MWNNLKIIWIYRLGLLLLIFLCLFVFLKLKPFWLPVLNVVKVIVGPFLIAYLIAFLLHPLVEGLHKRGMPKTIAILAIYVLFFGGIGLGIYKGFPTILAQLNEMNENYPMFAKMYEDSVASIQAKTEGMPVVLHQKIDAVIVDIEKWLQGLIDIMVSIAKKMVNYLILLIIIPFIVFYFLKDYNEIGALFWRIVPRKWHDESKELIQEVNRIIGGYIRGQLFVCLVLAGCSFLAFWIVGIPYPLLLGIIIGVTDIIPYFGPIIGAVPAILIASTVSTNMIITVIIVIVILQFVESNILGPYIVGKSIHMHPVLIMLALIVGGEIGGIVGMILAIPCLAIIKVIYIQTKGFRKQSE</sequence>
<dbReference type="InterPro" id="IPR002549">
    <property type="entry name" value="AI-2E-like"/>
</dbReference>
<protein>
    <submittedName>
        <fullName evidence="7">AI-2E family transporter</fullName>
    </submittedName>
</protein>
<dbReference type="Proteomes" id="UP000605259">
    <property type="component" value="Unassembled WGS sequence"/>
</dbReference>
<name>A0A917AUY0_9BACI</name>
<evidence type="ECO:0000256" key="6">
    <source>
        <dbReference type="SAM" id="Phobius"/>
    </source>
</evidence>
<keyword evidence="5 6" id="KW-0472">Membrane</keyword>
<evidence type="ECO:0000256" key="1">
    <source>
        <dbReference type="ARBA" id="ARBA00004141"/>
    </source>
</evidence>
<feature type="transmembrane region" description="Helical" evidence="6">
    <location>
        <begin position="7"/>
        <end position="27"/>
    </location>
</feature>
<feature type="transmembrane region" description="Helical" evidence="6">
    <location>
        <begin position="73"/>
        <end position="94"/>
    </location>
</feature>
<dbReference type="GO" id="GO:0055085">
    <property type="term" value="P:transmembrane transport"/>
    <property type="evidence" value="ECO:0007669"/>
    <property type="project" value="TreeGrafter"/>
</dbReference>
<feature type="transmembrane region" description="Helical" evidence="6">
    <location>
        <begin position="270"/>
        <end position="293"/>
    </location>
</feature>
<evidence type="ECO:0000256" key="2">
    <source>
        <dbReference type="ARBA" id="ARBA00009773"/>
    </source>
</evidence>
<proteinExistence type="inferred from homology"/>
<dbReference type="EMBL" id="BMFK01000002">
    <property type="protein sequence ID" value="GGE74974.1"/>
    <property type="molecule type" value="Genomic_DNA"/>
</dbReference>
<reference evidence="7" key="1">
    <citation type="journal article" date="2014" name="Int. J. Syst. Evol. Microbiol.">
        <title>Complete genome sequence of Corynebacterium casei LMG S-19264T (=DSM 44701T), isolated from a smear-ripened cheese.</title>
        <authorList>
            <consortium name="US DOE Joint Genome Institute (JGI-PGF)"/>
            <person name="Walter F."/>
            <person name="Albersmeier A."/>
            <person name="Kalinowski J."/>
            <person name="Ruckert C."/>
        </authorList>
    </citation>
    <scope>NUCLEOTIDE SEQUENCE</scope>
    <source>
        <strain evidence="7">CGMCC 1.12698</strain>
    </source>
</reference>
<dbReference type="PANTHER" id="PTHR21716">
    <property type="entry name" value="TRANSMEMBRANE PROTEIN"/>
    <property type="match status" value="1"/>
</dbReference>
<gene>
    <name evidence="7" type="ORF">GCM10007140_26050</name>
</gene>
<evidence type="ECO:0000313" key="7">
    <source>
        <dbReference type="EMBL" id="GGE74974.1"/>
    </source>
</evidence>
<accession>A0A917AUY0</accession>
<organism evidence="7 8">
    <name type="scientific">Priestia taiwanensis</name>
    <dbReference type="NCBI Taxonomy" id="1347902"/>
    <lineage>
        <taxon>Bacteria</taxon>
        <taxon>Bacillati</taxon>
        <taxon>Bacillota</taxon>
        <taxon>Bacilli</taxon>
        <taxon>Bacillales</taxon>
        <taxon>Bacillaceae</taxon>
        <taxon>Priestia</taxon>
    </lineage>
</organism>
<comment type="caution">
    <text evidence="7">The sequence shown here is derived from an EMBL/GenBank/DDBJ whole genome shotgun (WGS) entry which is preliminary data.</text>
</comment>
<comment type="similarity">
    <text evidence="2">Belongs to the autoinducer-2 exporter (AI-2E) (TC 2.A.86) family.</text>
</comment>
<evidence type="ECO:0000256" key="5">
    <source>
        <dbReference type="ARBA" id="ARBA00023136"/>
    </source>
</evidence>
<dbReference type="RefSeq" id="WP_188388927.1">
    <property type="nucleotide sequence ID" value="NZ_BMFK01000002.1"/>
</dbReference>
<evidence type="ECO:0000313" key="8">
    <source>
        <dbReference type="Proteomes" id="UP000605259"/>
    </source>
</evidence>